<evidence type="ECO:0000313" key="2">
    <source>
        <dbReference type="EMBL" id="JAD96923.1"/>
    </source>
</evidence>
<proteinExistence type="predicted"/>
<feature type="transmembrane region" description="Helical" evidence="1">
    <location>
        <begin position="40"/>
        <end position="64"/>
    </location>
</feature>
<dbReference type="AlphaFoldDB" id="A0A0A9ED23"/>
<name>A0A0A9ED23_ARUDO</name>
<dbReference type="EMBL" id="GBRH01200972">
    <property type="protein sequence ID" value="JAD96923.1"/>
    <property type="molecule type" value="Transcribed_RNA"/>
</dbReference>
<keyword evidence="1" id="KW-0812">Transmembrane</keyword>
<reference evidence="2" key="2">
    <citation type="journal article" date="2015" name="Data Brief">
        <title>Shoot transcriptome of the giant reed, Arundo donax.</title>
        <authorList>
            <person name="Barrero R.A."/>
            <person name="Guerrero F.D."/>
            <person name="Moolhuijzen P."/>
            <person name="Goolsby J.A."/>
            <person name="Tidwell J."/>
            <person name="Bellgard S.E."/>
            <person name="Bellgard M.I."/>
        </authorList>
    </citation>
    <scope>NUCLEOTIDE SEQUENCE</scope>
    <source>
        <tissue evidence="2">Shoot tissue taken approximately 20 cm above the soil surface</tissue>
    </source>
</reference>
<reference evidence="2" key="1">
    <citation type="submission" date="2014-09" db="EMBL/GenBank/DDBJ databases">
        <authorList>
            <person name="Magalhaes I.L.F."/>
            <person name="Oliveira U."/>
            <person name="Santos F.R."/>
            <person name="Vidigal T.H.D.A."/>
            <person name="Brescovit A.D."/>
            <person name="Santos A.J."/>
        </authorList>
    </citation>
    <scope>NUCLEOTIDE SEQUENCE</scope>
    <source>
        <tissue evidence="2">Shoot tissue taken approximately 20 cm above the soil surface</tissue>
    </source>
</reference>
<keyword evidence="1" id="KW-1133">Transmembrane helix</keyword>
<organism evidence="2">
    <name type="scientific">Arundo donax</name>
    <name type="common">Giant reed</name>
    <name type="synonym">Donax arundinaceus</name>
    <dbReference type="NCBI Taxonomy" id="35708"/>
    <lineage>
        <taxon>Eukaryota</taxon>
        <taxon>Viridiplantae</taxon>
        <taxon>Streptophyta</taxon>
        <taxon>Embryophyta</taxon>
        <taxon>Tracheophyta</taxon>
        <taxon>Spermatophyta</taxon>
        <taxon>Magnoliopsida</taxon>
        <taxon>Liliopsida</taxon>
        <taxon>Poales</taxon>
        <taxon>Poaceae</taxon>
        <taxon>PACMAD clade</taxon>
        <taxon>Arundinoideae</taxon>
        <taxon>Arundineae</taxon>
        <taxon>Arundo</taxon>
    </lineage>
</organism>
<protein>
    <submittedName>
        <fullName evidence="2">Uncharacterized protein</fullName>
    </submittedName>
</protein>
<evidence type="ECO:0000256" key="1">
    <source>
        <dbReference type="SAM" id="Phobius"/>
    </source>
</evidence>
<keyword evidence="1" id="KW-0472">Membrane</keyword>
<accession>A0A0A9ED23</accession>
<sequence length="74" mass="8486">MRGEPKILEGVDDSVLRLCRHLNFLPRGHDYNAQSRSSSLYVHLIGCTMHVSDFVVAIVILYIMHHILFVYSSN</sequence>